<keyword evidence="3 5" id="KW-1133">Transmembrane helix</keyword>
<proteinExistence type="predicted"/>
<dbReference type="AlphaFoldDB" id="A0AAD9MTA7"/>
<name>A0AAD9MTA7_9ANNE</name>
<dbReference type="InterPro" id="IPR017452">
    <property type="entry name" value="GPCR_Rhodpsn_7TM"/>
</dbReference>
<comment type="caution">
    <text evidence="7">The sequence shown here is derived from an EMBL/GenBank/DDBJ whole genome shotgun (WGS) entry which is preliminary data.</text>
</comment>
<feature type="transmembrane region" description="Helical" evidence="5">
    <location>
        <begin position="49"/>
        <end position="70"/>
    </location>
</feature>
<dbReference type="CDD" id="cd14978">
    <property type="entry name" value="7tmA_FMRFamide_R-like"/>
    <property type="match status" value="1"/>
</dbReference>
<dbReference type="PRINTS" id="PR00237">
    <property type="entry name" value="GPCRRHODOPSN"/>
</dbReference>
<dbReference type="SUPFAM" id="SSF81321">
    <property type="entry name" value="Family A G protein-coupled receptor-like"/>
    <property type="match status" value="1"/>
</dbReference>
<keyword evidence="4 5" id="KW-0472">Membrane</keyword>
<dbReference type="PANTHER" id="PTHR46641">
    <property type="entry name" value="FMRFAMIDE RECEPTOR-RELATED"/>
    <property type="match status" value="1"/>
</dbReference>
<dbReference type="Gene3D" id="1.20.1070.10">
    <property type="entry name" value="Rhodopsin 7-helix transmembrane proteins"/>
    <property type="match status" value="1"/>
</dbReference>
<reference evidence="7" key="1">
    <citation type="journal article" date="2023" name="Mol. Biol. Evol.">
        <title>Third-Generation Sequencing Reveals the Adaptive Role of the Epigenome in Three Deep-Sea Polychaetes.</title>
        <authorList>
            <person name="Perez M."/>
            <person name="Aroh O."/>
            <person name="Sun Y."/>
            <person name="Lan Y."/>
            <person name="Juniper S.K."/>
            <person name="Young C.R."/>
            <person name="Angers B."/>
            <person name="Qian P.Y."/>
        </authorList>
    </citation>
    <scope>NUCLEOTIDE SEQUENCE</scope>
    <source>
        <strain evidence="7">P08H-3</strain>
    </source>
</reference>
<evidence type="ECO:0000313" key="7">
    <source>
        <dbReference type="EMBL" id="KAK2143051.1"/>
    </source>
</evidence>
<feature type="transmembrane region" description="Helical" evidence="5">
    <location>
        <begin position="305"/>
        <end position="324"/>
    </location>
</feature>
<feature type="transmembrane region" description="Helical" evidence="5">
    <location>
        <begin position="265"/>
        <end position="293"/>
    </location>
</feature>
<evidence type="ECO:0000256" key="3">
    <source>
        <dbReference type="ARBA" id="ARBA00022989"/>
    </source>
</evidence>
<evidence type="ECO:0000256" key="1">
    <source>
        <dbReference type="ARBA" id="ARBA00004370"/>
    </source>
</evidence>
<dbReference type="EMBL" id="JAODUP010000883">
    <property type="protein sequence ID" value="KAK2143051.1"/>
    <property type="molecule type" value="Genomic_DNA"/>
</dbReference>
<organism evidence="7 8">
    <name type="scientific">Paralvinella palmiformis</name>
    <dbReference type="NCBI Taxonomy" id="53620"/>
    <lineage>
        <taxon>Eukaryota</taxon>
        <taxon>Metazoa</taxon>
        <taxon>Spiralia</taxon>
        <taxon>Lophotrochozoa</taxon>
        <taxon>Annelida</taxon>
        <taxon>Polychaeta</taxon>
        <taxon>Sedentaria</taxon>
        <taxon>Canalipalpata</taxon>
        <taxon>Terebellida</taxon>
        <taxon>Terebelliformia</taxon>
        <taxon>Alvinellidae</taxon>
        <taxon>Paralvinella</taxon>
    </lineage>
</organism>
<feature type="domain" description="G-protein coupled receptors family 1 profile" evidence="6">
    <location>
        <begin position="62"/>
        <end position="321"/>
    </location>
</feature>
<keyword evidence="2 5" id="KW-0812">Transmembrane</keyword>
<feature type="transmembrane region" description="Helical" evidence="5">
    <location>
        <begin position="82"/>
        <end position="107"/>
    </location>
</feature>
<dbReference type="Proteomes" id="UP001208570">
    <property type="component" value="Unassembled WGS sequence"/>
</dbReference>
<dbReference type="GO" id="GO:0004930">
    <property type="term" value="F:G protein-coupled receptor activity"/>
    <property type="evidence" value="ECO:0007669"/>
    <property type="project" value="InterPro"/>
</dbReference>
<sequence>MTGQLRYDQLNTSCDGIPTAVAHSAQCAANDSVDPNVQFYETAQFITGIILYPIIIVIGLTGNTLTMIVLSHNKMLTSTNVFLTALSVSDIIKLLNDTLYFLVSILLRRHPLAGNRMLGCMYPFSHYVFNESVCVSAWLTVSVAVERYISVCHATKARVVCTIHRARIISALVFVSMSLVAVPSAFRYKGVRHRDVATNATTFSIELSALGRNRRFMTVYTWIQNLFRSIIPLFVLIVLNALIIQALRQERISGKRMSARNRITLMLIVVILVFIICIFPDAIMSTVFGFGYVDESSLVKGIREFTDVLLSLNSAVNFMIYCFCSRSFRTTSREIFCQRFVNSRQLYHSVRSKVSTYKETPQADIQMTYNGHIRYAEAERLDLVAMTAEDALLVSNGHQMAAYSDQQLAEYTDQQLSAYTGPQTYL</sequence>
<evidence type="ECO:0000256" key="5">
    <source>
        <dbReference type="SAM" id="Phobius"/>
    </source>
</evidence>
<evidence type="ECO:0000256" key="4">
    <source>
        <dbReference type="ARBA" id="ARBA00023136"/>
    </source>
</evidence>
<dbReference type="Pfam" id="PF00001">
    <property type="entry name" value="7tm_1"/>
    <property type="match status" value="1"/>
</dbReference>
<dbReference type="PROSITE" id="PS50262">
    <property type="entry name" value="G_PROTEIN_RECEP_F1_2"/>
    <property type="match status" value="1"/>
</dbReference>
<dbReference type="InterPro" id="IPR000276">
    <property type="entry name" value="GPCR_Rhodpsn"/>
</dbReference>
<comment type="subcellular location">
    <subcellularLocation>
        <location evidence="1">Membrane</location>
    </subcellularLocation>
</comment>
<evidence type="ECO:0000259" key="6">
    <source>
        <dbReference type="PROSITE" id="PS50262"/>
    </source>
</evidence>
<protein>
    <recommendedName>
        <fullName evidence="6">G-protein coupled receptors family 1 profile domain-containing protein</fullName>
    </recommendedName>
</protein>
<feature type="transmembrane region" description="Helical" evidence="5">
    <location>
        <begin position="226"/>
        <end position="244"/>
    </location>
</feature>
<gene>
    <name evidence="7" type="ORF">LSH36_883g00062</name>
</gene>
<dbReference type="PANTHER" id="PTHR46641:SF2">
    <property type="entry name" value="FMRFAMIDE RECEPTOR"/>
    <property type="match status" value="1"/>
</dbReference>
<dbReference type="InterPro" id="IPR052954">
    <property type="entry name" value="GPCR-Ligand_Int"/>
</dbReference>
<dbReference type="GO" id="GO:0016020">
    <property type="term" value="C:membrane"/>
    <property type="evidence" value="ECO:0007669"/>
    <property type="project" value="UniProtKB-SubCell"/>
</dbReference>
<evidence type="ECO:0000256" key="2">
    <source>
        <dbReference type="ARBA" id="ARBA00022692"/>
    </source>
</evidence>
<evidence type="ECO:0000313" key="8">
    <source>
        <dbReference type="Proteomes" id="UP001208570"/>
    </source>
</evidence>
<accession>A0AAD9MTA7</accession>
<keyword evidence="8" id="KW-1185">Reference proteome</keyword>
<feature type="transmembrane region" description="Helical" evidence="5">
    <location>
        <begin position="166"/>
        <end position="186"/>
    </location>
</feature>